<protein>
    <submittedName>
        <fullName evidence="2">Uncharacterized protein</fullName>
    </submittedName>
</protein>
<name>A0AAV4BIS0_9GAST</name>
<keyword evidence="3" id="KW-1185">Reference proteome</keyword>
<dbReference type="AlphaFoldDB" id="A0AAV4BIS0"/>
<proteinExistence type="predicted"/>
<reference evidence="2 3" key="1">
    <citation type="journal article" date="2021" name="Elife">
        <title>Chloroplast acquisition without the gene transfer in kleptoplastic sea slugs, Plakobranchus ocellatus.</title>
        <authorList>
            <person name="Maeda T."/>
            <person name="Takahashi S."/>
            <person name="Yoshida T."/>
            <person name="Shimamura S."/>
            <person name="Takaki Y."/>
            <person name="Nagai Y."/>
            <person name="Toyoda A."/>
            <person name="Suzuki Y."/>
            <person name="Arimoto A."/>
            <person name="Ishii H."/>
            <person name="Satoh N."/>
            <person name="Nishiyama T."/>
            <person name="Hasebe M."/>
            <person name="Maruyama T."/>
            <person name="Minagawa J."/>
            <person name="Obokata J."/>
            <person name="Shigenobu S."/>
        </authorList>
    </citation>
    <scope>NUCLEOTIDE SEQUENCE [LARGE SCALE GENOMIC DNA]</scope>
</reference>
<sequence>MHQSTSLDPGYVSSFGADRPDNWTSVHSNVSHVNRTLQSNLGLLLSSLLREPLAPNSPQQTSADRNRLQQIAIDCSRPQWTATDRNRLQQTASNCSRLQ</sequence>
<evidence type="ECO:0000313" key="3">
    <source>
        <dbReference type="Proteomes" id="UP000735302"/>
    </source>
</evidence>
<feature type="region of interest" description="Disordered" evidence="1">
    <location>
        <begin position="1"/>
        <end position="22"/>
    </location>
</feature>
<dbReference type="Proteomes" id="UP000735302">
    <property type="component" value="Unassembled WGS sequence"/>
</dbReference>
<dbReference type="EMBL" id="BLXT01005154">
    <property type="protein sequence ID" value="GFO20331.1"/>
    <property type="molecule type" value="Genomic_DNA"/>
</dbReference>
<accession>A0AAV4BIS0</accession>
<gene>
    <name evidence="2" type="ORF">PoB_004683600</name>
</gene>
<comment type="caution">
    <text evidence="2">The sequence shown here is derived from an EMBL/GenBank/DDBJ whole genome shotgun (WGS) entry which is preliminary data.</text>
</comment>
<organism evidence="2 3">
    <name type="scientific">Plakobranchus ocellatus</name>
    <dbReference type="NCBI Taxonomy" id="259542"/>
    <lineage>
        <taxon>Eukaryota</taxon>
        <taxon>Metazoa</taxon>
        <taxon>Spiralia</taxon>
        <taxon>Lophotrochozoa</taxon>
        <taxon>Mollusca</taxon>
        <taxon>Gastropoda</taxon>
        <taxon>Heterobranchia</taxon>
        <taxon>Euthyneura</taxon>
        <taxon>Panpulmonata</taxon>
        <taxon>Sacoglossa</taxon>
        <taxon>Placobranchoidea</taxon>
        <taxon>Plakobranchidae</taxon>
        <taxon>Plakobranchus</taxon>
    </lineage>
</organism>
<evidence type="ECO:0000256" key="1">
    <source>
        <dbReference type="SAM" id="MobiDB-lite"/>
    </source>
</evidence>
<evidence type="ECO:0000313" key="2">
    <source>
        <dbReference type="EMBL" id="GFO20331.1"/>
    </source>
</evidence>